<accession>A0AC59Y0A6</accession>
<reference evidence="1" key="1">
    <citation type="submission" date="2023-05" db="EMBL/GenBank/DDBJ databases">
        <authorList>
            <consortium name="ELIXIR-Norway"/>
        </authorList>
    </citation>
    <scope>NUCLEOTIDE SEQUENCE</scope>
</reference>
<sequence>MSALHISRVRALYPCILLLHRVLPPDLKDLGDQLISQRSPRPPAGKGSGAVRTQGWALLSAALTEALGGSSC</sequence>
<evidence type="ECO:0000313" key="2">
    <source>
        <dbReference type="Proteomes" id="UP001162501"/>
    </source>
</evidence>
<organism evidence="1 2">
    <name type="scientific">Rangifer tarandus platyrhynchus</name>
    <name type="common">Svalbard reindeer</name>
    <dbReference type="NCBI Taxonomy" id="3082113"/>
    <lineage>
        <taxon>Eukaryota</taxon>
        <taxon>Metazoa</taxon>
        <taxon>Chordata</taxon>
        <taxon>Craniata</taxon>
        <taxon>Vertebrata</taxon>
        <taxon>Euteleostomi</taxon>
        <taxon>Mammalia</taxon>
        <taxon>Eutheria</taxon>
        <taxon>Laurasiatheria</taxon>
        <taxon>Artiodactyla</taxon>
        <taxon>Ruminantia</taxon>
        <taxon>Pecora</taxon>
        <taxon>Cervidae</taxon>
        <taxon>Odocoileinae</taxon>
        <taxon>Rangifer</taxon>
    </lineage>
</organism>
<protein>
    <submittedName>
        <fullName evidence="1">Uncharacterized protein</fullName>
    </submittedName>
</protein>
<dbReference type="EMBL" id="OX596085">
    <property type="protein sequence ID" value="CAM9267343.1"/>
    <property type="molecule type" value="Genomic_DNA"/>
</dbReference>
<evidence type="ECO:0000313" key="1">
    <source>
        <dbReference type="EMBL" id="CAM9267343.1"/>
    </source>
</evidence>
<gene>
    <name evidence="1" type="ORF">MRATA1EN22A_LOCUS187</name>
</gene>
<reference evidence="1" key="2">
    <citation type="submission" date="2025-03" db="EMBL/GenBank/DDBJ databases">
        <authorList>
            <consortium name="ELIXIR-Norway"/>
            <consortium name="Elixir Norway"/>
        </authorList>
    </citation>
    <scope>NUCLEOTIDE SEQUENCE</scope>
</reference>
<dbReference type="Proteomes" id="UP001162501">
    <property type="component" value="Chromosome 1"/>
</dbReference>
<name>A0AC59Y0A6_RANTA</name>
<proteinExistence type="predicted"/>